<gene>
    <name evidence="2" type="ORF">AMELA_G00293190</name>
</gene>
<evidence type="ECO:0000313" key="3">
    <source>
        <dbReference type="Proteomes" id="UP000593565"/>
    </source>
</evidence>
<dbReference type="SUPFAM" id="SSF56634">
    <property type="entry name" value="Heme-dependent catalase-like"/>
    <property type="match status" value="1"/>
</dbReference>
<proteinExistence type="predicted"/>
<keyword evidence="3" id="KW-1185">Reference proteome</keyword>
<dbReference type="Proteomes" id="UP000593565">
    <property type="component" value="Unassembled WGS sequence"/>
</dbReference>
<evidence type="ECO:0000313" key="2">
    <source>
        <dbReference type="EMBL" id="KAF4070283.1"/>
    </source>
</evidence>
<sequence length="103" mass="11766">MCMTDNQGGVLNYYHNNFSAPDCGVPHFTESKFRVCPDVRTFFIAVLNEAERERLCRNMAGHLKGPQLFIQKRMVQCLTVDQDSALVFRRCLTSITQKGKASY</sequence>
<organism evidence="2 3">
    <name type="scientific">Ameiurus melas</name>
    <name type="common">Black bullhead</name>
    <name type="synonym">Silurus melas</name>
    <dbReference type="NCBI Taxonomy" id="219545"/>
    <lineage>
        <taxon>Eukaryota</taxon>
        <taxon>Metazoa</taxon>
        <taxon>Chordata</taxon>
        <taxon>Craniata</taxon>
        <taxon>Vertebrata</taxon>
        <taxon>Euteleostomi</taxon>
        <taxon>Actinopterygii</taxon>
        <taxon>Neopterygii</taxon>
        <taxon>Teleostei</taxon>
        <taxon>Ostariophysi</taxon>
        <taxon>Siluriformes</taxon>
        <taxon>Ictaluridae</taxon>
        <taxon>Ameiurus</taxon>
    </lineage>
</organism>
<dbReference type="InterPro" id="IPR020835">
    <property type="entry name" value="Catalase_sf"/>
</dbReference>
<comment type="caution">
    <text evidence="2">The sequence shown here is derived from an EMBL/GenBank/DDBJ whole genome shotgun (WGS) entry which is preliminary data.</text>
</comment>
<dbReference type="AlphaFoldDB" id="A0A7J5ZIJ2"/>
<dbReference type="GO" id="GO:0020037">
    <property type="term" value="F:heme binding"/>
    <property type="evidence" value="ECO:0007669"/>
    <property type="project" value="InterPro"/>
</dbReference>
<dbReference type="Pfam" id="PF06628">
    <property type="entry name" value="Catalase-rel"/>
    <property type="match status" value="1"/>
</dbReference>
<protein>
    <recommendedName>
        <fullName evidence="1">Catalase immune-responsive domain-containing protein</fullName>
    </recommendedName>
</protein>
<feature type="domain" description="Catalase immune-responsive" evidence="1">
    <location>
        <begin position="40"/>
        <end position="79"/>
    </location>
</feature>
<name>A0A7J5ZIJ2_AMEME</name>
<dbReference type="EMBL" id="JAAGNN010000030">
    <property type="protein sequence ID" value="KAF4070283.1"/>
    <property type="molecule type" value="Genomic_DNA"/>
</dbReference>
<dbReference type="Gene3D" id="2.40.180.10">
    <property type="entry name" value="Catalase core domain"/>
    <property type="match status" value="1"/>
</dbReference>
<reference evidence="2 3" key="1">
    <citation type="submission" date="2020-02" db="EMBL/GenBank/DDBJ databases">
        <title>A chromosome-scale genome assembly of the black bullhead catfish (Ameiurus melas).</title>
        <authorList>
            <person name="Wen M."/>
            <person name="Zham M."/>
            <person name="Cabau C."/>
            <person name="Klopp C."/>
            <person name="Donnadieu C."/>
            <person name="Roques C."/>
            <person name="Bouchez O."/>
            <person name="Lampietro C."/>
            <person name="Jouanno E."/>
            <person name="Herpin A."/>
            <person name="Louis A."/>
            <person name="Berthelot C."/>
            <person name="Parey E."/>
            <person name="Roest-Crollius H."/>
            <person name="Braasch I."/>
            <person name="Postlethwait J."/>
            <person name="Robinson-Rechavi M."/>
            <person name="Echchiki A."/>
            <person name="Begum T."/>
            <person name="Montfort J."/>
            <person name="Schartl M."/>
            <person name="Bobe J."/>
            <person name="Guiguen Y."/>
        </authorList>
    </citation>
    <scope>NUCLEOTIDE SEQUENCE [LARGE SCALE GENOMIC DNA]</scope>
    <source>
        <strain evidence="2">M_S1</strain>
        <tissue evidence="2">Blood</tissue>
    </source>
</reference>
<accession>A0A7J5ZIJ2</accession>
<dbReference type="InterPro" id="IPR010582">
    <property type="entry name" value="Catalase_immune_responsive"/>
</dbReference>
<evidence type="ECO:0000259" key="1">
    <source>
        <dbReference type="Pfam" id="PF06628"/>
    </source>
</evidence>